<evidence type="ECO:0000313" key="15">
    <source>
        <dbReference type="Proteomes" id="UP000523079"/>
    </source>
</evidence>
<feature type="binding site" evidence="9">
    <location>
        <position position="265"/>
    </location>
    <ligand>
        <name>NAD(+)</name>
        <dbReference type="ChEBI" id="CHEBI:57540"/>
    </ligand>
</feature>
<dbReference type="EMBL" id="JACGWT010000007">
    <property type="protein sequence ID" value="MBA8796196.1"/>
    <property type="molecule type" value="Genomic_DNA"/>
</dbReference>
<dbReference type="InterPro" id="IPR050151">
    <property type="entry name" value="Class-I_Pyr_Nuc-Dis_Oxidored"/>
</dbReference>
<keyword evidence="2 11" id="KW-0285">Flavoprotein</keyword>
<evidence type="ECO:0000256" key="5">
    <source>
        <dbReference type="ARBA" id="ARBA00023027"/>
    </source>
</evidence>
<evidence type="ECO:0000256" key="7">
    <source>
        <dbReference type="ARBA" id="ARBA00023284"/>
    </source>
</evidence>
<reference evidence="14 15" key="1">
    <citation type="submission" date="2020-07" db="EMBL/GenBank/DDBJ databases">
        <title>Sequencing the genomes of 1000 actinobacteria strains.</title>
        <authorList>
            <person name="Klenk H.-P."/>
        </authorList>
    </citation>
    <scope>NUCLEOTIDE SEQUENCE [LARGE SCALE GENOMIC DNA]</scope>
    <source>
        <strain evidence="14 15">DSM 100723</strain>
    </source>
</reference>
<keyword evidence="3 9" id="KW-0274">FAD</keyword>
<accession>A0A7W3IVT2</accession>
<dbReference type="GO" id="GO:0050627">
    <property type="term" value="F:mycothione reductase [NAD(P)H] activity"/>
    <property type="evidence" value="ECO:0007669"/>
    <property type="project" value="UniProtKB-EC"/>
</dbReference>
<dbReference type="PANTHER" id="PTHR22912">
    <property type="entry name" value="DISULFIDE OXIDOREDUCTASE"/>
    <property type="match status" value="1"/>
</dbReference>
<evidence type="ECO:0000256" key="8">
    <source>
        <dbReference type="PIRSR" id="PIRSR000350-2"/>
    </source>
</evidence>
<dbReference type="PANTHER" id="PTHR22912:SF217">
    <property type="entry name" value="DIHYDROLIPOYL DEHYDROGENASE"/>
    <property type="match status" value="1"/>
</dbReference>
<feature type="binding site" evidence="9">
    <location>
        <position position="305"/>
    </location>
    <ligand>
        <name>NAD(+)</name>
        <dbReference type="ChEBI" id="CHEBI:57540"/>
    </ligand>
</feature>
<dbReference type="GO" id="GO:0006103">
    <property type="term" value="P:2-oxoglutarate metabolic process"/>
    <property type="evidence" value="ECO:0007669"/>
    <property type="project" value="TreeGrafter"/>
</dbReference>
<dbReference type="NCBIfam" id="NF005884">
    <property type="entry name" value="PRK07846.1"/>
    <property type="match status" value="1"/>
</dbReference>
<dbReference type="EC" id="1.8.1.15" evidence="14"/>
<evidence type="ECO:0000313" key="14">
    <source>
        <dbReference type="EMBL" id="MBA8796196.1"/>
    </source>
</evidence>
<dbReference type="GO" id="GO:0004148">
    <property type="term" value="F:dihydrolipoyl dehydrogenase (NADH) activity"/>
    <property type="evidence" value="ECO:0007669"/>
    <property type="project" value="TreeGrafter"/>
</dbReference>
<dbReference type="Gene3D" id="3.30.390.30">
    <property type="match status" value="1"/>
</dbReference>
<evidence type="ECO:0000256" key="2">
    <source>
        <dbReference type="ARBA" id="ARBA00022630"/>
    </source>
</evidence>
<dbReference type="Pfam" id="PF07992">
    <property type="entry name" value="Pyr_redox_2"/>
    <property type="match status" value="1"/>
</dbReference>
<comment type="caution">
    <text evidence="14">The sequence shown here is derived from an EMBL/GenBank/DDBJ whole genome shotgun (WGS) entry which is preliminary data.</text>
</comment>
<keyword evidence="9" id="KW-0547">Nucleotide-binding</keyword>
<feature type="binding site" evidence="9">
    <location>
        <begin position="178"/>
        <end position="185"/>
    </location>
    <ligand>
        <name>NAD(+)</name>
        <dbReference type="ChEBI" id="CHEBI:57540"/>
    </ligand>
</feature>
<dbReference type="Gene3D" id="3.50.50.60">
    <property type="entry name" value="FAD/NAD(P)-binding domain"/>
    <property type="match status" value="2"/>
</dbReference>
<dbReference type="SUPFAM" id="SSF51905">
    <property type="entry name" value="FAD/NAD(P)-binding domain"/>
    <property type="match status" value="1"/>
</dbReference>
<keyword evidence="4 11" id="KW-0560">Oxidoreductase</keyword>
<gene>
    <name evidence="14" type="ORF">FHX74_003849</name>
</gene>
<feature type="domain" description="FAD/NAD(P)-binding" evidence="13">
    <location>
        <begin position="4"/>
        <end position="311"/>
    </location>
</feature>
<feature type="active site" description="Proton acceptor" evidence="8">
    <location>
        <position position="440"/>
    </location>
</feature>
<dbReference type="Pfam" id="PF02852">
    <property type="entry name" value="Pyr_redox_dim"/>
    <property type="match status" value="1"/>
</dbReference>
<feature type="binding site" evidence="9">
    <location>
        <position position="53"/>
    </location>
    <ligand>
        <name>FAD</name>
        <dbReference type="ChEBI" id="CHEBI:57692"/>
    </ligand>
</feature>
<evidence type="ECO:0000259" key="13">
    <source>
        <dbReference type="Pfam" id="PF07992"/>
    </source>
</evidence>
<evidence type="ECO:0000256" key="10">
    <source>
        <dbReference type="PIRSR" id="PIRSR000350-4"/>
    </source>
</evidence>
<sequence>MRRYDLCIIGSGSGNTIVDDRFADWDVAMVDKGIPGTGAFGGTCLNVGCIPTKMFVLPADHARAPEEARRLNVDLDFRQAHWEAMRDRIFGRIDPIAAGGEKYRAEADNVTLYRSEARFVGEKELAIGDEVITAETFVLAAGSRATIPPIEGLDDVTVHTSDTVMRLDRLPGSIVIVGAGYIAAEFAHIFSAFGTRVTVVSRGERMLRAEDDDVSARFTELLGARIDLRAGQTAKRVEPRAAGGVVLTTSAGDRIEADVLLVATGRKPNGDLLDLGKTGITLDEDGRVPVDDQQRVRPGFYALGDVSSPDQLKHVANHEARVVQHNLLHPDAPVTADHRYVPHAVFSDPQVASVGLTERQAREQGLDYAAVVQDYATVAYGWALEDEGHFVKLLADRSTRRLLGGHIIGPQASTLLQVIIQAMSFGQTVPELARGQYWIHPALPEVIENALLALDLS</sequence>
<evidence type="ECO:0000256" key="4">
    <source>
        <dbReference type="ARBA" id="ARBA00023002"/>
    </source>
</evidence>
<dbReference type="PRINTS" id="PR00411">
    <property type="entry name" value="PNDRDTASEI"/>
</dbReference>
<dbReference type="Proteomes" id="UP000523079">
    <property type="component" value="Unassembled WGS sequence"/>
</dbReference>
<comment type="similarity">
    <text evidence="1 11">Belongs to the class-I pyridine nucleotide-disulfide oxidoreductase family.</text>
</comment>
<feature type="disulfide bond" description="Redox-active" evidence="10">
    <location>
        <begin position="44"/>
        <end position="49"/>
    </location>
</feature>
<evidence type="ECO:0000256" key="6">
    <source>
        <dbReference type="ARBA" id="ARBA00023157"/>
    </source>
</evidence>
<name>A0A7W3IVT2_9ACTN</name>
<keyword evidence="7 11" id="KW-0676">Redox-active center</keyword>
<comment type="cofactor">
    <cofactor evidence="9">
        <name>FAD</name>
        <dbReference type="ChEBI" id="CHEBI:57692"/>
    </cofactor>
    <text evidence="9">Binds 1 FAD per subunit.</text>
</comment>
<dbReference type="RefSeq" id="WP_182561825.1">
    <property type="nucleotide sequence ID" value="NZ_JACGWT010000007.1"/>
</dbReference>
<evidence type="ECO:0000256" key="9">
    <source>
        <dbReference type="PIRSR" id="PIRSR000350-3"/>
    </source>
</evidence>
<evidence type="ECO:0000259" key="12">
    <source>
        <dbReference type="Pfam" id="PF02852"/>
    </source>
</evidence>
<dbReference type="PROSITE" id="PS00076">
    <property type="entry name" value="PYRIDINE_REDOX_1"/>
    <property type="match status" value="1"/>
</dbReference>
<dbReference type="PRINTS" id="PR00368">
    <property type="entry name" value="FADPNR"/>
</dbReference>
<dbReference type="SUPFAM" id="SSF55424">
    <property type="entry name" value="FAD/NAD-linked reductases, dimerisation (C-terminal) domain"/>
    <property type="match status" value="1"/>
</dbReference>
<proteinExistence type="inferred from homology"/>
<organism evidence="14 15">
    <name type="scientific">Microlunatus kandeliicorticis</name>
    <dbReference type="NCBI Taxonomy" id="1759536"/>
    <lineage>
        <taxon>Bacteria</taxon>
        <taxon>Bacillati</taxon>
        <taxon>Actinomycetota</taxon>
        <taxon>Actinomycetes</taxon>
        <taxon>Propionibacteriales</taxon>
        <taxon>Propionibacteriaceae</taxon>
        <taxon>Microlunatus</taxon>
    </lineage>
</organism>
<dbReference type="InterPro" id="IPR004099">
    <property type="entry name" value="Pyr_nucl-diS_OxRdtase_dimer"/>
</dbReference>
<dbReference type="PIRSF" id="PIRSF000350">
    <property type="entry name" value="Mercury_reductase_MerA"/>
    <property type="match status" value="1"/>
</dbReference>
<evidence type="ECO:0000256" key="11">
    <source>
        <dbReference type="RuleBase" id="RU003691"/>
    </source>
</evidence>
<dbReference type="InterPro" id="IPR001100">
    <property type="entry name" value="Pyr_nuc-diS_OxRdtase"/>
</dbReference>
<evidence type="ECO:0000256" key="1">
    <source>
        <dbReference type="ARBA" id="ARBA00007532"/>
    </source>
</evidence>
<keyword evidence="15" id="KW-1185">Reference proteome</keyword>
<dbReference type="AlphaFoldDB" id="A0A7W3IVT2"/>
<feature type="domain" description="Pyridine nucleotide-disulphide oxidoreductase dimerisation" evidence="12">
    <location>
        <begin position="341"/>
        <end position="450"/>
    </location>
</feature>
<keyword evidence="5 9" id="KW-0520">NAD</keyword>
<dbReference type="InterPro" id="IPR016156">
    <property type="entry name" value="FAD/NAD-linked_Rdtase_dimer_sf"/>
</dbReference>
<protein>
    <submittedName>
        <fullName evidence="14">Mycothione reductase</fullName>
        <ecNumber evidence="14">1.8.1.15</ecNumber>
    </submittedName>
</protein>
<dbReference type="InterPro" id="IPR012999">
    <property type="entry name" value="Pyr_OxRdtase_I_AS"/>
</dbReference>
<evidence type="ECO:0000256" key="3">
    <source>
        <dbReference type="ARBA" id="ARBA00022827"/>
    </source>
</evidence>
<keyword evidence="6" id="KW-1015">Disulfide bond</keyword>
<dbReference type="GO" id="GO:0050660">
    <property type="term" value="F:flavin adenine dinucleotide binding"/>
    <property type="evidence" value="ECO:0007669"/>
    <property type="project" value="TreeGrafter"/>
</dbReference>
<dbReference type="InterPro" id="IPR036188">
    <property type="entry name" value="FAD/NAD-bd_sf"/>
</dbReference>
<dbReference type="InterPro" id="IPR023753">
    <property type="entry name" value="FAD/NAD-binding_dom"/>
</dbReference>